<reference evidence="6 7" key="1">
    <citation type="journal article" date="2016" name="Nat. Commun.">
        <title>Thousands of microbial genomes shed light on interconnected biogeochemical processes in an aquifer system.</title>
        <authorList>
            <person name="Anantharaman K."/>
            <person name="Brown C.T."/>
            <person name="Hug L.A."/>
            <person name="Sharon I."/>
            <person name="Castelle C.J."/>
            <person name="Probst A.J."/>
            <person name="Thomas B.C."/>
            <person name="Singh A."/>
            <person name="Wilkins M.J."/>
            <person name="Karaoz U."/>
            <person name="Brodie E.L."/>
            <person name="Williams K.H."/>
            <person name="Hubbard S.S."/>
            <person name="Banfield J.F."/>
        </authorList>
    </citation>
    <scope>NUCLEOTIDE SEQUENCE [LARGE SCALE GENOMIC DNA]</scope>
</reference>
<protein>
    <submittedName>
        <fullName evidence="6">ABC transporter ATP-binding protein</fullName>
    </submittedName>
</protein>
<comment type="similarity">
    <text evidence="1">Belongs to the ABC transporter superfamily.</text>
</comment>
<dbReference type="STRING" id="1817814.A2V81_05195"/>
<feature type="domain" description="ABC transporter" evidence="5">
    <location>
        <begin position="3"/>
        <end position="232"/>
    </location>
</feature>
<dbReference type="EMBL" id="MEWR01000023">
    <property type="protein sequence ID" value="OGC81635.1"/>
    <property type="molecule type" value="Genomic_DNA"/>
</dbReference>
<dbReference type="AlphaFoldDB" id="A0A1F4XIR4"/>
<dbReference type="InterPro" id="IPR027417">
    <property type="entry name" value="P-loop_NTPase"/>
</dbReference>
<organism evidence="6 7">
    <name type="scientific">Candidatus Abawacabacteria bacterium RBG_16_42_10</name>
    <dbReference type="NCBI Taxonomy" id="1817814"/>
    <lineage>
        <taxon>Bacteria</taxon>
        <taxon>Candidatus Abawacaibacteriota</taxon>
    </lineage>
</organism>
<dbReference type="PANTHER" id="PTHR42711">
    <property type="entry name" value="ABC TRANSPORTER ATP-BINDING PROTEIN"/>
    <property type="match status" value="1"/>
</dbReference>
<comment type="caution">
    <text evidence="6">The sequence shown here is derived from an EMBL/GenBank/DDBJ whole genome shotgun (WGS) entry which is preliminary data.</text>
</comment>
<evidence type="ECO:0000256" key="4">
    <source>
        <dbReference type="ARBA" id="ARBA00022840"/>
    </source>
</evidence>
<dbReference type="GO" id="GO:0005524">
    <property type="term" value="F:ATP binding"/>
    <property type="evidence" value="ECO:0007669"/>
    <property type="project" value="UniProtKB-KW"/>
</dbReference>
<dbReference type="Gene3D" id="3.40.50.300">
    <property type="entry name" value="P-loop containing nucleotide triphosphate hydrolases"/>
    <property type="match status" value="1"/>
</dbReference>
<keyword evidence="3" id="KW-0547">Nucleotide-binding</keyword>
<gene>
    <name evidence="6" type="ORF">A2V81_05195</name>
</gene>
<evidence type="ECO:0000256" key="2">
    <source>
        <dbReference type="ARBA" id="ARBA00022448"/>
    </source>
</evidence>
<keyword evidence="4 6" id="KW-0067">ATP-binding</keyword>
<evidence type="ECO:0000313" key="7">
    <source>
        <dbReference type="Proteomes" id="UP000177614"/>
    </source>
</evidence>
<dbReference type="InterPro" id="IPR003593">
    <property type="entry name" value="AAA+_ATPase"/>
</dbReference>
<dbReference type="Proteomes" id="UP000177614">
    <property type="component" value="Unassembled WGS sequence"/>
</dbReference>
<dbReference type="SMART" id="SM00382">
    <property type="entry name" value="AAA"/>
    <property type="match status" value="1"/>
</dbReference>
<keyword evidence="2" id="KW-0813">Transport</keyword>
<proteinExistence type="inferred from homology"/>
<evidence type="ECO:0000256" key="3">
    <source>
        <dbReference type="ARBA" id="ARBA00022741"/>
    </source>
</evidence>
<evidence type="ECO:0000259" key="5">
    <source>
        <dbReference type="PROSITE" id="PS50893"/>
    </source>
</evidence>
<dbReference type="Pfam" id="PF00005">
    <property type="entry name" value="ABC_tran"/>
    <property type="match status" value="1"/>
</dbReference>
<dbReference type="PANTHER" id="PTHR42711:SF5">
    <property type="entry name" value="ABC TRANSPORTER ATP-BINDING PROTEIN NATA"/>
    <property type="match status" value="1"/>
</dbReference>
<evidence type="ECO:0000256" key="1">
    <source>
        <dbReference type="ARBA" id="ARBA00005417"/>
    </source>
</evidence>
<dbReference type="InterPro" id="IPR050763">
    <property type="entry name" value="ABC_transporter_ATP-binding"/>
</dbReference>
<dbReference type="PROSITE" id="PS50893">
    <property type="entry name" value="ABC_TRANSPORTER_2"/>
    <property type="match status" value="1"/>
</dbReference>
<evidence type="ECO:0000313" key="6">
    <source>
        <dbReference type="EMBL" id="OGC81635.1"/>
    </source>
</evidence>
<dbReference type="InterPro" id="IPR003439">
    <property type="entry name" value="ABC_transporter-like_ATP-bd"/>
</dbReference>
<name>A0A1F4XIR4_9BACT</name>
<dbReference type="GO" id="GO:0016887">
    <property type="term" value="F:ATP hydrolysis activity"/>
    <property type="evidence" value="ECO:0007669"/>
    <property type="project" value="InterPro"/>
</dbReference>
<dbReference type="SUPFAM" id="SSF52540">
    <property type="entry name" value="P-loop containing nucleoside triphosphate hydrolases"/>
    <property type="match status" value="1"/>
</dbReference>
<sequence length="247" mass="27931">MVVEVKNLTKRFADFTAVDNISFSMGKGEIVGFLGPNGAGKTTTIHMLLDLITPSGGEISIFGKDFRKHREEILQQMNFASPYVSLPYRLTVFENLMVFACIYNIEHPKKRIEELLEMFEIADLQDEPAGTLSSGQNTRVGLCKSLLNKPKLLLLDEPTASLDPEISHHVREILLRIREQENTSILYTSHNMAETENICDRIVFLNHGKIIADGTPIEITKAILNEERNEPALEEVFFRVIKDTKTI</sequence>
<accession>A0A1F4XIR4</accession>